<evidence type="ECO:0000313" key="2">
    <source>
        <dbReference type="EMBL" id="HIX19166.1"/>
    </source>
</evidence>
<sequence length="190" mass="22431">MIPVTEQPEPDDFDKKVRQPGKKWLAKKTGEWRSSELPAYWTRILNELYDAYHGICAYRCIYIERVQSSATVDHFLPKSKHRELAYEWSNYRLCCPACNSAKGEHEGILDPFDIKPHTFYIDFLTGEIYPAEDAPPNAQKTIDVLGLNREDCKRMRCDHFMLYCKHKDLLDYTFRNSPFVYKEIRRQGLL</sequence>
<dbReference type="GO" id="GO:0008270">
    <property type="term" value="F:zinc ion binding"/>
    <property type="evidence" value="ECO:0007669"/>
    <property type="project" value="InterPro"/>
</dbReference>
<keyword evidence="2" id="KW-0540">Nuclease</keyword>
<dbReference type="EMBL" id="DXFQ01000014">
    <property type="protein sequence ID" value="HIX19166.1"/>
    <property type="molecule type" value="Genomic_DNA"/>
</dbReference>
<reference evidence="2" key="2">
    <citation type="submission" date="2021-04" db="EMBL/GenBank/DDBJ databases">
        <authorList>
            <person name="Gilroy R."/>
        </authorList>
    </citation>
    <scope>NUCLEOTIDE SEQUENCE</scope>
    <source>
        <strain evidence="2">14975</strain>
    </source>
</reference>
<dbReference type="GO" id="GO:0003676">
    <property type="term" value="F:nucleic acid binding"/>
    <property type="evidence" value="ECO:0007669"/>
    <property type="project" value="InterPro"/>
</dbReference>
<dbReference type="InterPro" id="IPR002711">
    <property type="entry name" value="HNH"/>
</dbReference>
<dbReference type="InterPro" id="IPR003615">
    <property type="entry name" value="HNH_nuc"/>
</dbReference>
<dbReference type="Proteomes" id="UP000823964">
    <property type="component" value="Unassembled WGS sequence"/>
</dbReference>
<accession>A0A9D1V9T1</accession>
<keyword evidence="2" id="KW-0378">Hydrolase</keyword>
<reference evidence="2" key="1">
    <citation type="journal article" date="2021" name="PeerJ">
        <title>Extensive microbial diversity within the chicken gut microbiome revealed by metagenomics and culture.</title>
        <authorList>
            <person name="Gilroy R."/>
            <person name="Ravi A."/>
            <person name="Getino M."/>
            <person name="Pursley I."/>
            <person name="Horton D.L."/>
            <person name="Alikhan N.F."/>
            <person name="Baker D."/>
            <person name="Gharbi K."/>
            <person name="Hall N."/>
            <person name="Watson M."/>
            <person name="Adriaenssens E.M."/>
            <person name="Foster-Nyarko E."/>
            <person name="Jarju S."/>
            <person name="Secka A."/>
            <person name="Antonio M."/>
            <person name="Oren A."/>
            <person name="Chaudhuri R.R."/>
            <person name="La Ragione R."/>
            <person name="Hildebrand F."/>
            <person name="Pallen M.J."/>
        </authorList>
    </citation>
    <scope>NUCLEOTIDE SEQUENCE</scope>
    <source>
        <strain evidence="2">14975</strain>
    </source>
</reference>
<dbReference type="SMART" id="SM00507">
    <property type="entry name" value="HNHc"/>
    <property type="match status" value="1"/>
</dbReference>
<dbReference type="AlphaFoldDB" id="A0A9D1V9T1"/>
<dbReference type="CDD" id="cd00085">
    <property type="entry name" value="HNHc"/>
    <property type="match status" value="1"/>
</dbReference>
<dbReference type="Gene3D" id="1.10.30.50">
    <property type="match status" value="1"/>
</dbReference>
<comment type="caution">
    <text evidence="2">The sequence shown here is derived from an EMBL/GenBank/DDBJ whole genome shotgun (WGS) entry which is preliminary data.</text>
</comment>
<gene>
    <name evidence="2" type="ORF">H9862_01020</name>
</gene>
<dbReference type="GO" id="GO:0004519">
    <property type="term" value="F:endonuclease activity"/>
    <property type="evidence" value="ECO:0007669"/>
    <property type="project" value="UniProtKB-KW"/>
</dbReference>
<evidence type="ECO:0000259" key="1">
    <source>
        <dbReference type="SMART" id="SM00507"/>
    </source>
</evidence>
<feature type="domain" description="HNH nuclease" evidence="1">
    <location>
        <begin position="43"/>
        <end position="100"/>
    </location>
</feature>
<organism evidence="2 3">
    <name type="scientific">Candidatus Akkermansia intestinigallinarum</name>
    <dbReference type="NCBI Taxonomy" id="2838431"/>
    <lineage>
        <taxon>Bacteria</taxon>
        <taxon>Pseudomonadati</taxon>
        <taxon>Verrucomicrobiota</taxon>
        <taxon>Verrucomicrobiia</taxon>
        <taxon>Verrucomicrobiales</taxon>
        <taxon>Akkermansiaceae</taxon>
        <taxon>Akkermansia</taxon>
    </lineage>
</organism>
<name>A0A9D1V9T1_9BACT</name>
<protein>
    <submittedName>
        <fullName evidence="2">HNH endonuclease</fullName>
    </submittedName>
</protein>
<keyword evidence="2" id="KW-0255">Endonuclease</keyword>
<dbReference type="Pfam" id="PF01844">
    <property type="entry name" value="HNH"/>
    <property type="match status" value="1"/>
</dbReference>
<proteinExistence type="predicted"/>
<evidence type="ECO:0000313" key="3">
    <source>
        <dbReference type="Proteomes" id="UP000823964"/>
    </source>
</evidence>